<dbReference type="PATRIC" id="fig|1261127.3.peg.5722"/>
<keyword evidence="1" id="KW-0812">Transmembrane</keyword>
<evidence type="ECO:0000313" key="2">
    <source>
        <dbReference type="EMBL" id="AKE62294.1"/>
    </source>
</evidence>
<geneLocation type="plasmid" evidence="2">
    <name>unnamed</name>
</geneLocation>
<evidence type="ECO:0000256" key="1">
    <source>
        <dbReference type="SAM" id="Phobius"/>
    </source>
</evidence>
<dbReference type="AlphaFoldDB" id="A0A0F6U157"/>
<keyword evidence="2" id="KW-0614">Plasmid</keyword>
<accession>A0A0F6U157</accession>
<dbReference type="EMBL" id="CP011133">
    <property type="protein sequence ID" value="AKE62294.1"/>
    <property type="molecule type" value="Genomic_DNA"/>
</dbReference>
<dbReference type="RefSeq" id="WP_046499382.1">
    <property type="nucleotide sequence ID" value="NZ_CP011133.1"/>
</dbReference>
<dbReference type="OrthoDB" id="6626137at2"/>
<feature type="transmembrane region" description="Helical" evidence="1">
    <location>
        <begin position="12"/>
        <end position="33"/>
    </location>
</feature>
<protein>
    <submittedName>
        <fullName evidence="2">Uncharacterized protein</fullName>
    </submittedName>
</protein>
<sequence>MLIYAADLIIPLKILLVVFVVTLIGAVIGLKFVRSENKIVCMWLVPIGSLGGIFALIMFPSITTNDLLIGKRWSEDCRVVERFERHDFEAPTNRLICSGVDEHVNSESYAVLTKAYRERSELVAETASAENDDF</sequence>
<gene>
    <name evidence="2" type="ORF">F384_27555</name>
</gene>
<feature type="transmembrane region" description="Helical" evidence="1">
    <location>
        <begin position="40"/>
        <end position="59"/>
    </location>
</feature>
<keyword evidence="1" id="KW-0472">Membrane</keyword>
<organism evidence="2 3">
    <name type="scientific">Citrobacter amalonaticus Y19</name>
    <dbReference type="NCBI Taxonomy" id="1261127"/>
    <lineage>
        <taxon>Bacteria</taxon>
        <taxon>Pseudomonadati</taxon>
        <taxon>Pseudomonadota</taxon>
        <taxon>Gammaproteobacteria</taxon>
        <taxon>Enterobacterales</taxon>
        <taxon>Enterobacteriaceae</taxon>
        <taxon>Citrobacter</taxon>
    </lineage>
</organism>
<reference evidence="2 3" key="1">
    <citation type="submission" date="2015-03" db="EMBL/GenBank/DDBJ databases">
        <title>Complete genome sequence of Citrobacter amalonaticus Y19.</title>
        <authorList>
            <person name="Park S."/>
        </authorList>
    </citation>
    <scope>NUCLEOTIDE SEQUENCE [LARGE SCALE GENOMIC DNA]</scope>
    <source>
        <strain evidence="2 3">Y19</strain>
        <plasmid evidence="3">Plasmid</plasmid>
    </source>
</reference>
<name>A0A0F6U157_CITAM</name>
<dbReference type="KEGG" id="cama:F384_27555"/>
<evidence type="ECO:0000313" key="3">
    <source>
        <dbReference type="Proteomes" id="UP000034085"/>
    </source>
</evidence>
<dbReference type="HOGENOM" id="CLU_1892477_0_0_6"/>
<proteinExistence type="predicted"/>
<dbReference type="Proteomes" id="UP000034085">
    <property type="component" value="Plasmid"/>
</dbReference>
<keyword evidence="1" id="KW-1133">Transmembrane helix</keyword>